<protein>
    <submittedName>
        <fullName evidence="3">Uncharacterized protein LOC111014037</fullName>
    </submittedName>
</protein>
<name>A0A6J1CTD4_MOMCH</name>
<dbReference type="Proteomes" id="UP000504603">
    <property type="component" value="Unplaced"/>
</dbReference>
<reference evidence="3" key="1">
    <citation type="submission" date="2025-08" db="UniProtKB">
        <authorList>
            <consortium name="RefSeq"/>
        </authorList>
    </citation>
    <scope>IDENTIFICATION</scope>
</reference>
<gene>
    <name evidence="3" type="primary">LOC111014037</name>
</gene>
<dbReference type="GeneID" id="111014037"/>
<evidence type="ECO:0000256" key="1">
    <source>
        <dbReference type="SAM" id="Phobius"/>
    </source>
</evidence>
<dbReference type="KEGG" id="mcha:111014037"/>
<dbReference type="AlphaFoldDB" id="A0A6J1CTD4"/>
<evidence type="ECO:0000313" key="3">
    <source>
        <dbReference type="RefSeq" id="XP_022144327.1"/>
    </source>
</evidence>
<organism evidence="2 3">
    <name type="scientific">Momordica charantia</name>
    <name type="common">Bitter gourd</name>
    <name type="synonym">Balsam pear</name>
    <dbReference type="NCBI Taxonomy" id="3673"/>
    <lineage>
        <taxon>Eukaryota</taxon>
        <taxon>Viridiplantae</taxon>
        <taxon>Streptophyta</taxon>
        <taxon>Embryophyta</taxon>
        <taxon>Tracheophyta</taxon>
        <taxon>Spermatophyta</taxon>
        <taxon>Magnoliopsida</taxon>
        <taxon>eudicotyledons</taxon>
        <taxon>Gunneridae</taxon>
        <taxon>Pentapetalae</taxon>
        <taxon>rosids</taxon>
        <taxon>fabids</taxon>
        <taxon>Cucurbitales</taxon>
        <taxon>Cucurbitaceae</taxon>
        <taxon>Momordiceae</taxon>
        <taxon>Momordica</taxon>
    </lineage>
</organism>
<accession>A0A6J1CTD4</accession>
<feature type="non-terminal residue" evidence="3">
    <location>
        <position position="185"/>
    </location>
</feature>
<sequence length="185" mass="20733">MAALQFFLLSVFNSSPLPRFNPSNSPNSGFAIPNKSAALTAIEHFFIFFPCFGLPHHLAVALFSPFPHSLLLLLPFLYIPIPCFLHFLLSSSPVHSDPLLRRPPILFSVLESPLFRIPLQWLPLFGFCWLCLLCCSSYQVGFPRALLFLTGVASRSGRAFCRTAAFHHCPSPDLAYRPGSPRRCR</sequence>
<feature type="transmembrane region" description="Helical" evidence="1">
    <location>
        <begin position="38"/>
        <end position="63"/>
    </location>
</feature>
<keyword evidence="1" id="KW-0472">Membrane</keyword>
<proteinExistence type="predicted"/>
<keyword evidence="1" id="KW-0812">Transmembrane</keyword>
<keyword evidence="2" id="KW-1185">Reference proteome</keyword>
<keyword evidence="1" id="KW-1133">Transmembrane helix</keyword>
<feature type="transmembrane region" description="Helical" evidence="1">
    <location>
        <begin position="121"/>
        <end position="140"/>
    </location>
</feature>
<evidence type="ECO:0000313" key="2">
    <source>
        <dbReference type="Proteomes" id="UP000504603"/>
    </source>
</evidence>
<feature type="transmembrane region" description="Helical" evidence="1">
    <location>
        <begin position="70"/>
        <end position="89"/>
    </location>
</feature>
<dbReference type="RefSeq" id="XP_022144327.1">
    <property type="nucleotide sequence ID" value="XM_022288635.1"/>
</dbReference>